<dbReference type="STRING" id="1802596.A2Z11_00040"/>
<dbReference type="Gene3D" id="3.10.50.30">
    <property type="entry name" value="Transcription elongation factor, GreA/GreB, C-terminal domain"/>
    <property type="match status" value="1"/>
</dbReference>
<dbReference type="Pfam" id="PF01272">
    <property type="entry name" value="GreA_GreB"/>
    <property type="match status" value="1"/>
</dbReference>
<dbReference type="InterPro" id="IPR023459">
    <property type="entry name" value="Tscrpt_elong_fac_GreA/B_fam"/>
</dbReference>
<keyword evidence="1" id="KW-0175">Coiled coil</keyword>
<sequence>MKEVGDSERASLLTDLQQLEAEREELESDLSRAQICCGSTQTIEVGSKVTFRNLETGEVRTLIVVSKNGMIVQGTISVESPVGEALLGHNAGDEFEAPTASEKKQRLRIEAIGEGEPG</sequence>
<evidence type="ECO:0000313" key="3">
    <source>
        <dbReference type="EMBL" id="OGY25162.1"/>
    </source>
</evidence>
<feature type="coiled-coil region" evidence="1">
    <location>
        <begin position="9"/>
        <end position="36"/>
    </location>
</feature>
<dbReference type="GO" id="GO:0070063">
    <property type="term" value="F:RNA polymerase binding"/>
    <property type="evidence" value="ECO:0007669"/>
    <property type="project" value="InterPro"/>
</dbReference>
<dbReference type="GO" id="GO:0003677">
    <property type="term" value="F:DNA binding"/>
    <property type="evidence" value="ECO:0007669"/>
    <property type="project" value="InterPro"/>
</dbReference>
<dbReference type="PANTHER" id="PTHR30437:SF4">
    <property type="entry name" value="TRANSCRIPTION ELONGATION FACTOR GREA"/>
    <property type="match status" value="1"/>
</dbReference>
<dbReference type="InterPro" id="IPR036953">
    <property type="entry name" value="GreA/GreB_C_sf"/>
</dbReference>
<feature type="domain" description="Transcription elongation factor GreA/GreB C-terminal" evidence="2">
    <location>
        <begin position="40"/>
        <end position="112"/>
    </location>
</feature>
<reference evidence="3 4" key="1">
    <citation type="journal article" date="2016" name="Nat. Commun.">
        <title>Thousands of microbial genomes shed light on interconnected biogeochemical processes in an aquifer system.</title>
        <authorList>
            <person name="Anantharaman K."/>
            <person name="Brown C.T."/>
            <person name="Hug L.A."/>
            <person name="Sharon I."/>
            <person name="Castelle C.J."/>
            <person name="Probst A.J."/>
            <person name="Thomas B.C."/>
            <person name="Singh A."/>
            <person name="Wilkins M.J."/>
            <person name="Karaoz U."/>
            <person name="Brodie E.L."/>
            <person name="Williams K.H."/>
            <person name="Hubbard S.S."/>
            <person name="Banfield J.F."/>
        </authorList>
    </citation>
    <scope>NUCLEOTIDE SEQUENCE [LARGE SCALE GENOMIC DNA]</scope>
</reference>
<dbReference type="SUPFAM" id="SSF54534">
    <property type="entry name" value="FKBP-like"/>
    <property type="match status" value="1"/>
</dbReference>
<evidence type="ECO:0000313" key="4">
    <source>
        <dbReference type="Proteomes" id="UP000176389"/>
    </source>
</evidence>
<dbReference type="PANTHER" id="PTHR30437">
    <property type="entry name" value="TRANSCRIPTION ELONGATION FACTOR GREA"/>
    <property type="match status" value="1"/>
</dbReference>
<dbReference type="InterPro" id="IPR001437">
    <property type="entry name" value="Tscrpt_elong_fac_GreA/B_C"/>
</dbReference>
<dbReference type="PIRSF" id="PIRSF006092">
    <property type="entry name" value="GreA_GreB"/>
    <property type="match status" value="1"/>
</dbReference>
<gene>
    <name evidence="3" type="ORF">A2Z11_00040</name>
</gene>
<evidence type="ECO:0000256" key="1">
    <source>
        <dbReference type="SAM" id="Coils"/>
    </source>
</evidence>
<dbReference type="GO" id="GO:0032784">
    <property type="term" value="P:regulation of DNA-templated transcription elongation"/>
    <property type="evidence" value="ECO:0007669"/>
    <property type="project" value="InterPro"/>
</dbReference>
<proteinExistence type="predicted"/>
<dbReference type="InterPro" id="IPR018151">
    <property type="entry name" value="TF_GreA/GreB_CS"/>
</dbReference>
<dbReference type="AlphaFoldDB" id="A0A1G1WBU6"/>
<evidence type="ECO:0000259" key="2">
    <source>
        <dbReference type="Pfam" id="PF01272"/>
    </source>
</evidence>
<accession>A0A1G1WBU6</accession>
<dbReference type="EMBL" id="MHCS01000053">
    <property type="protein sequence ID" value="OGY25162.1"/>
    <property type="molecule type" value="Genomic_DNA"/>
</dbReference>
<comment type="caution">
    <text evidence="3">The sequence shown here is derived from an EMBL/GenBank/DDBJ whole genome shotgun (WGS) entry which is preliminary data.</text>
</comment>
<name>A0A1G1WBU6_9BACT</name>
<organism evidence="3 4">
    <name type="scientific">Candidatus Woykebacteria bacterium RBG_16_43_9</name>
    <dbReference type="NCBI Taxonomy" id="1802596"/>
    <lineage>
        <taxon>Bacteria</taxon>
        <taxon>Candidatus Woykeibacteriota</taxon>
    </lineage>
</organism>
<protein>
    <recommendedName>
        <fullName evidence="2">Transcription elongation factor GreA/GreB C-terminal domain-containing protein</fullName>
    </recommendedName>
</protein>
<dbReference type="GO" id="GO:0006354">
    <property type="term" value="P:DNA-templated transcription elongation"/>
    <property type="evidence" value="ECO:0007669"/>
    <property type="project" value="TreeGrafter"/>
</dbReference>
<dbReference type="PROSITE" id="PS00830">
    <property type="entry name" value="GREAB_2"/>
    <property type="match status" value="1"/>
</dbReference>
<dbReference type="Proteomes" id="UP000176389">
    <property type="component" value="Unassembled WGS sequence"/>
</dbReference>